<proteinExistence type="predicted"/>
<gene>
    <name evidence="2" type="ORF">E3O44_04625</name>
</gene>
<dbReference type="Pfam" id="PF06445">
    <property type="entry name" value="GyrI-like"/>
    <property type="match status" value="1"/>
</dbReference>
<sequence>MRCSPTLSGADFGPIDDFALVEGRGRVTLVVPEAALAGALRSDGGFEADFERTGDGADLARLARTAGAAGTASGIGFGKQRAQRPPSSPWMHSLLKARKPLVFVSPTFFEYPCSKTTSQRYGGFDLSGYRDRPASGLSVQNRHAGGPYFDTGRGLLWAASGPSGAPPRTRESQMQAEQITLEPRTFLGVHEVIPMSRLTEYFDRAFRTSAAELGRMGAHPSGPPIALYHGAPTDAAVDVTAGFPVIDDVSATRAVEVVHLPSGPAVETFHVGPYETMTETYAAVTDWIAAQKLTVAGDMWEEYLVGPDSEPDPANWRTRIVFPLA</sequence>
<dbReference type="EMBL" id="SOFG01000004">
    <property type="protein sequence ID" value="TFB90954.1"/>
    <property type="molecule type" value="Genomic_DNA"/>
</dbReference>
<feature type="domain" description="AraC effector-binding" evidence="1">
    <location>
        <begin position="174"/>
        <end position="325"/>
    </location>
</feature>
<name>A0ABY2IJ93_9MICO</name>
<organism evidence="2 3">
    <name type="scientific">Cryobacterium algoricola</name>
    <dbReference type="NCBI Taxonomy" id="1259183"/>
    <lineage>
        <taxon>Bacteria</taxon>
        <taxon>Bacillati</taxon>
        <taxon>Actinomycetota</taxon>
        <taxon>Actinomycetes</taxon>
        <taxon>Micrococcales</taxon>
        <taxon>Microbacteriaceae</taxon>
        <taxon>Cryobacterium</taxon>
    </lineage>
</organism>
<reference evidence="2 3" key="1">
    <citation type="submission" date="2019-03" db="EMBL/GenBank/DDBJ databases">
        <title>Genomics of glacier-inhabiting Cryobacterium strains.</title>
        <authorList>
            <person name="Liu Q."/>
            <person name="Xin Y.-H."/>
        </authorList>
    </citation>
    <scope>NUCLEOTIDE SEQUENCE [LARGE SCALE GENOMIC DNA]</scope>
    <source>
        <strain evidence="2 3">MDB2-B</strain>
    </source>
</reference>
<evidence type="ECO:0000259" key="1">
    <source>
        <dbReference type="SMART" id="SM00871"/>
    </source>
</evidence>
<accession>A0ABY2IJ93</accession>
<dbReference type="Gene3D" id="3.20.80.10">
    <property type="entry name" value="Regulatory factor, effector binding domain"/>
    <property type="match status" value="1"/>
</dbReference>
<dbReference type="SMART" id="SM00871">
    <property type="entry name" value="AraC_E_bind"/>
    <property type="match status" value="1"/>
</dbReference>
<comment type="caution">
    <text evidence="2">The sequence shown here is derived from an EMBL/GenBank/DDBJ whole genome shotgun (WGS) entry which is preliminary data.</text>
</comment>
<evidence type="ECO:0000313" key="2">
    <source>
        <dbReference type="EMBL" id="TFB90954.1"/>
    </source>
</evidence>
<protein>
    <submittedName>
        <fullName evidence="2">AraC family transcriptional regulator</fullName>
    </submittedName>
</protein>
<dbReference type="InterPro" id="IPR011256">
    <property type="entry name" value="Reg_factor_effector_dom_sf"/>
</dbReference>
<keyword evidence="3" id="KW-1185">Reference proteome</keyword>
<evidence type="ECO:0000313" key="3">
    <source>
        <dbReference type="Proteomes" id="UP000297608"/>
    </source>
</evidence>
<dbReference type="Proteomes" id="UP000297608">
    <property type="component" value="Unassembled WGS sequence"/>
</dbReference>
<dbReference type="InterPro" id="IPR010499">
    <property type="entry name" value="AraC_E-bd"/>
</dbReference>
<dbReference type="SUPFAM" id="SSF55136">
    <property type="entry name" value="Probable bacterial effector-binding domain"/>
    <property type="match status" value="1"/>
</dbReference>
<dbReference type="InterPro" id="IPR029442">
    <property type="entry name" value="GyrI-like"/>
</dbReference>